<dbReference type="Proteomes" id="UP001199916">
    <property type="component" value="Unassembled WGS sequence"/>
</dbReference>
<dbReference type="RefSeq" id="WP_233699479.1">
    <property type="nucleotide sequence ID" value="NZ_JAJNBZ010000058.1"/>
</dbReference>
<gene>
    <name evidence="1" type="ORF">LQV63_30465</name>
</gene>
<dbReference type="SUPFAM" id="SSF141571">
    <property type="entry name" value="Pentapeptide repeat-like"/>
    <property type="match status" value="1"/>
</dbReference>
<proteinExistence type="predicted"/>
<comment type="caution">
    <text evidence="1">The sequence shown here is derived from an EMBL/GenBank/DDBJ whole genome shotgun (WGS) entry which is preliminary data.</text>
</comment>
<evidence type="ECO:0000313" key="2">
    <source>
        <dbReference type="Proteomes" id="UP001199916"/>
    </source>
</evidence>
<dbReference type="Gene3D" id="2.160.20.80">
    <property type="entry name" value="E3 ubiquitin-protein ligase SopA"/>
    <property type="match status" value="1"/>
</dbReference>
<name>A0ABS8YT45_9BACL</name>
<dbReference type="Pfam" id="PF00805">
    <property type="entry name" value="Pentapeptide"/>
    <property type="match status" value="2"/>
</dbReference>
<dbReference type="InterPro" id="IPR051082">
    <property type="entry name" value="Pentapeptide-BTB/POZ_domain"/>
</dbReference>
<reference evidence="1 2" key="1">
    <citation type="submission" date="2021-11" db="EMBL/GenBank/DDBJ databases">
        <title>Draft genome sequence of Paenibacillus profundus YoMME, a new Gram-positive bacteria with exoelectrogenic properties.</title>
        <authorList>
            <person name="Hubenova Y."/>
            <person name="Hubenova E."/>
            <person name="Manasiev Y."/>
            <person name="Peykov S."/>
            <person name="Mitov M."/>
        </authorList>
    </citation>
    <scope>NUCLEOTIDE SEQUENCE [LARGE SCALE GENOMIC DNA]</scope>
    <source>
        <strain evidence="1 2">YoMME</strain>
    </source>
</reference>
<sequence>MTRDEALRHWQQTAVTEKRMEQMLALHQLVMAQRDRLADEFTESFKRMCVEIRRMQDQKRKGKIKFIQYAVLRNRLLSGDHICRICAYDGQWYGDAAECAAEYDAGWVLTYLDEFERYISAKRKMYVGKILPADVASIIRKETVWYMAYMIKLARYAMKQAVRTDEFAAIDKEDELYVHVGEYKDRSELVYRHDSRVKDSRELQEMFSAGKRTEYVYEVFSGLDFSGMYFKLLNFSFADFSESMLAGNLLWGCAFIGADFCGANLEGADLNNSIVHGASFRGANLRNCKLEQIQAGLTFPTQEQLHIPPFMETSFAGANLEEASFKGADVRGADFRGAMLKNTSFADADLEGATFLAGDVKHLDLNEAQLQRILIVEA</sequence>
<protein>
    <submittedName>
        <fullName evidence="1">Pentapeptide repeat-containing protein</fullName>
    </submittedName>
</protein>
<dbReference type="PANTHER" id="PTHR14136:SF17">
    <property type="entry name" value="BTB_POZ DOMAIN-CONTAINING PROTEIN KCTD9"/>
    <property type="match status" value="1"/>
</dbReference>
<dbReference type="PANTHER" id="PTHR14136">
    <property type="entry name" value="BTB_POZ DOMAIN-CONTAINING PROTEIN KCTD9"/>
    <property type="match status" value="1"/>
</dbReference>
<organism evidence="1 2">
    <name type="scientific">Paenibacillus profundus</name>
    <dbReference type="NCBI Taxonomy" id="1173085"/>
    <lineage>
        <taxon>Bacteria</taxon>
        <taxon>Bacillati</taxon>
        <taxon>Bacillota</taxon>
        <taxon>Bacilli</taxon>
        <taxon>Bacillales</taxon>
        <taxon>Paenibacillaceae</taxon>
        <taxon>Paenibacillus</taxon>
    </lineage>
</organism>
<keyword evidence="2" id="KW-1185">Reference proteome</keyword>
<dbReference type="EMBL" id="JAJNBZ010000058">
    <property type="protein sequence ID" value="MCE5173556.1"/>
    <property type="molecule type" value="Genomic_DNA"/>
</dbReference>
<dbReference type="InterPro" id="IPR001646">
    <property type="entry name" value="5peptide_repeat"/>
</dbReference>
<evidence type="ECO:0000313" key="1">
    <source>
        <dbReference type="EMBL" id="MCE5173556.1"/>
    </source>
</evidence>
<accession>A0ABS8YT45</accession>